<name>A0A1J4KLL7_9EUKA</name>
<dbReference type="PROSITE" id="PS50082">
    <property type="entry name" value="WD_REPEATS_2"/>
    <property type="match status" value="1"/>
</dbReference>
<keyword evidence="4" id="KW-1185">Reference proteome</keyword>
<dbReference type="RefSeq" id="XP_068365329.1">
    <property type="nucleotide sequence ID" value="XM_068499967.1"/>
</dbReference>
<evidence type="ECO:0000259" key="2">
    <source>
        <dbReference type="Pfam" id="PF12234"/>
    </source>
</evidence>
<evidence type="ECO:0000313" key="4">
    <source>
        <dbReference type="Proteomes" id="UP000179807"/>
    </source>
</evidence>
<dbReference type="GO" id="GO:0043291">
    <property type="term" value="C:RAVE complex"/>
    <property type="evidence" value="ECO:0007669"/>
    <property type="project" value="TreeGrafter"/>
</dbReference>
<dbReference type="Pfam" id="PF12234">
    <property type="entry name" value="Rav1p_C"/>
    <property type="match status" value="1"/>
</dbReference>
<dbReference type="Gene3D" id="2.130.10.10">
    <property type="entry name" value="YVTN repeat-like/Quinoprotein amine dehydrogenase"/>
    <property type="match status" value="2"/>
</dbReference>
<sequence>MIDFETETIGFSYPVNTKYPNCISLSGVKSGLLVAYASSNLVVVLNEGKYLTAVLRGHREEVCTVSFENRKLSIFSCDISGYAIIWEFQNPKFVKSNRIIHLKSPAISCCWYTIRQKICIASEKEGLLYSAKNDIENHSTQLLKKSKFCDFNYDGSLLVSHEYKKVLTIFVLSAIPMRTQVIRLSKKILNFDFHPFLPMFLTITDDYVLRIFKQTTHSNFCCTTAVKVPLLGIFVRTPPIFAENTQYSTNKPAKIVFMSLDKETKVYKLKISDDGKIINIHRNQLPNTFKKSNISNHKLLGVYKTNLGTESFLLSKNGFIVISKNSKRSFVYHNSPVIFSEFNKKGNWIITKDESNLLISWTVYNPFSTHKIISENAMTATWINDNIIFFVENGHFNLFDVTNSSCNRIQNESNIIQDIGNLKDILTSFCREKILYILTRNSLITISSIMKSNNCLKKVCFNENIIQYSISEVYMSSFLLITSSKPNSKSNCNINIYLYPTFQKINVISDPLDDIKSICIISFLNFAVLENNNTIRFFRFFNNQFEQISMVQINGIHQIYCRPSNIGGCLFYHTTSQVFIFNNCSYSSTPLIKLSENDRNKISHINVNSYGNAAIFYGKSFHVFYLFSKYKKIISKLCSEAKKEICYYSPFNYIKISDFITNNIASTLFYQLDFNEIINLKCKRLPTVLKYANHVQNLFPPEFFQIYEEEKNRIIESEQKNDEYDLRNDKFDIDTYGNRFLLAYKTPFATRQPPYYFLWLSFSLTQNAIIDYLIDFLVDKITDPSISSYIQFIPFAIHSHTLLIKFVKALLLFIWRYLQSQFDNESINNEKISTHDANGIKIIDHIILPYVAMGQVGIVSNLFGQIGDTKRKEFFKKQFSKEKEKESARKNAYSALSHGFFGIAAALFLLIGEYDTAFRVILGQLKDPVLLFLVIRLLSDSDYDNIYFKWFIENCKWDNTQQIYIDMLLRNLCRESNISSLFPDVANTLLVLLFDRNRVNRTDFGDMRISLFDVYWNIVTKNNRIQSNDIFDNFDKLENILIEEKLTPLAKHLYKIVEKSEICYVRSETKDWQSEESIIHPKFETNNDEKWNDFIGFDFGGVNEKDFSDFEESFDSSETNEFDQSDVNKEDAKLDKFNMYNRTEQNIFLKYKKYQTLVLSRIYEINCKNSVEDDDLGHFLLLSCNYKKSHNYLNEESKELIYNSISSFIDRCIVNFYNSAFIPTKPNILLMCIQNLFKLSNNINVKTDEIELSYNIIAQNKVNARSVFNGSIILALWTFNPDFLLHLISENHSINKNLNLKESIYKNIMTPKQLLLFEMDWLSPRFPGSIITVLKRFLSHLTTELSMERSYILIVFLLFRCIFKINCSILNKKDQYDINMHSFLAKRLKTIMKTISFYQISLGAPPFAEPLPATDESPYNSIIDDMYEFSYSALNEIQINSLNKLSFSFDSRSAIFEEHYEFETNCLFIKSFHLMPINRNSKAIMLGNNSKLVRVTFPENFPEEPPLFDEISEVNPSSSLNGISNYNDSIIGLAIHPTYNLFLAISSSSILLYDYDHGLKEYQIIQSTKEKITCANFSPNGTKFVVCTANTIDIFTFNLAKVVARPTISKKIHNKNMAINNIVWINKDTSLAVSCTSGSQNNSQKSYILLFDTFGNYFKPIDCDPKWGKITALSTDTRNSVLILGTKNGYTILFDVKGMFPSPTHSFNHGVPISSLSTFETFTLISTDEKITLITTSKQSSQTDSIKLIERDVDFKVNCVEMSNKIAIAVGETSKISFWRKKE</sequence>
<evidence type="ECO:0000313" key="3">
    <source>
        <dbReference type="EMBL" id="OHT12193.1"/>
    </source>
</evidence>
<protein>
    <recommendedName>
        <fullName evidence="2">RAVE complex protein Rav1 C-terminal domain-containing protein</fullName>
    </recommendedName>
</protein>
<dbReference type="PANTHER" id="PTHR13950">
    <property type="entry name" value="RABCONNECTIN-RELATED"/>
    <property type="match status" value="1"/>
</dbReference>
<dbReference type="SUPFAM" id="SSF50978">
    <property type="entry name" value="WD40 repeat-like"/>
    <property type="match status" value="3"/>
</dbReference>
<feature type="repeat" description="WD" evidence="1">
    <location>
        <begin position="55"/>
        <end position="96"/>
    </location>
</feature>
<dbReference type="GeneID" id="94834671"/>
<dbReference type="PANTHER" id="PTHR13950:SF9">
    <property type="entry name" value="RABCONNECTIN-3A"/>
    <property type="match status" value="1"/>
</dbReference>
<proteinExistence type="predicted"/>
<dbReference type="VEuPathDB" id="TrichDB:TRFO_18091"/>
<dbReference type="InterPro" id="IPR001680">
    <property type="entry name" value="WD40_rpt"/>
</dbReference>
<dbReference type="InterPro" id="IPR015943">
    <property type="entry name" value="WD40/YVTN_repeat-like_dom_sf"/>
</dbReference>
<dbReference type="InterPro" id="IPR036322">
    <property type="entry name" value="WD40_repeat_dom_sf"/>
</dbReference>
<feature type="domain" description="RAVE complex protein Rav1 C-terminal" evidence="2">
    <location>
        <begin position="868"/>
        <end position="940"/>
    </location>
</feature>
<dbReference type="SMART" id="SM00320">
    <property type="entry name" value="WD40"/>
    <property type="match status" value="7"/>
</dbReference>
<keyword evidence="1" id="KW-0853">WD repeat</keyword>
<organism evidence="3 4">
    <name type="scientific">Tritrichomonas foetus</name>
    <dbReference type="NCBI Taxonomy" id="1144522"/>
    <lineage>
        <taxon>Eukaryota</taxon>
        <taxon>Metamonada</taxon>
        <taxon>Parabasalia</taxon>
        <taxon>Tritrichomonadida</taxon>
        <taxon>Tritrichomonadidae</taxon>
        <taxon>Tritrichomonas</taxon>
    </lineage>
</organism>
<dbReference type="EMBL" id="MLAK01000569">
    <property type="protein sequence ID" value="OHT12193.1"/>
    <property type="molecule type" value="Genomic_DNA"/>
</dbReference>
<dbReference type="InterPro" id="IPR052208">
    <property type="entry name" value="DmX-like/RAVE_component"/>
</dbReference>
<comment type="caution">
    <text evidence="3">The sequence shown here is derived from an EMBL/GenBank/DDBJ whole genome shotgun (WGS) entry which is preliminary data.</text>
</comment>
<dbReference type="Proteomes" id="UP000179807">
    <property type="component" value="Unassembled WGS sequence"/>
</dbReference>
<dbReference type="GO" id="GO:0007035">
    <property type="term" value="P:vacuolar acidification"/>
    <property type="evidence" value="ECO:0007669"/>
    <property type="project" value="TreeGrafter"/>
</dbReference>
<dbReference type="InterPro" id="IPR022033">
    <property type="entry name" value="Rav1p_C"/>
</dbReference>
<evidence type="ECO:0000256" key="1">
    <source>
        <dbReference type="PROSITE-ProRule" id="PRU00221"/>
    </source>
</evidence>
<reference evidence="3" key="1">
    <citation type="submission" date="2016-10" db="EMBL/GenBank/DDBJ databases">
        <authorList>
            <person name="Benchimol M."/>
            <person name="Almeida L.G."/>
            <person name="Vasconcelos A.T."/>
            <person name="Perreira-Neves A."/>
            <person name="Rosa I.A."/>
            <person name="Tasca T."/>
            <person name="Bogo M.R."/>
            <person name="de Souza W."/>
        </authorList>
    </citation>
    <scope>NUCLEOTIDE SEQUENCE [LARGE SCALE GENOMIC DNA]</scope>
    <source>
        <strain evidence="3">K</strain>
    </source>
</reference>
<accession>A0A1J4KLL7</accession>
<gene>
    <name evidence="3" type="ORF">TRFO_18091</name>
</gene>
<dbReference type="OrthoDB" id="342131at2759"/>